<evidence type="ECO:0000256" key="3">
    <source>
        <dbReference type="ARBA" id="ARBA00023015"/>
    </source>
</evidence>
<evidence type="ECO:0000313" key="8">
    <source>
        <dbReference type="EMBL" id="KAK4007279.1"/>
    </source>
</evidence>
<comment type="caution">
    <text evidence="8">The sequence shown here is derived from an EMBL/GenBank/DDBJ whole genome shotgun (WGS) entry which is preliminary data.</text>
</comment>
<accession>A0ABQ9Z2Z9</accession>
<evidence type="ECO:0000256" key="6">
    <source>
        <dbReference type="SAM" id="Coils"/>
    </source>
</evidence>
<evidence type="ECO:0000256" key="5">
    <source>
        <dbReference type="ARBA" id="ARBA00023242"/>
    </source>
</evidence>
<keyword evidence="9" id="KW-1185">Reference proteome</keyword>
<evidence type="ECO:0000256" key="1">
    <source>
        <dbReference type="ARBA" id="ARBA00004123"/>
    </source>
</evidence>
<organism evidence="8 9">
    <name type="scientific">Daphnia magna</name>
    <dbReference type="NCBI Taxonomy" id="35525"/>
    <lineage>
        <taxon>Eukaryota</taxon>
        <taxon>Metazoa</taxon>
        <taxon>Ecdysozoa</taxon>
        <taxon>Arthropoda</taxon>
        <taxon>Crustacea</taxon>
        <taxon>Branchiopoda</taxon>
        <taxon>Diplostraca</taxon>
        <taxon>Cladocera</taxon>
        <taxon>Anomopoda</taxon>
        <taxon>Daphniidae</taxon>
        <taxon>Daphnia</taxon>
    </lineage>
</organism>
<keyword evidence="5" id="KW-0539">Nucleus</keyword>
<dbReference type="PANTHER" id="PTHR35346">
    <property type="entry name" value="BEN DOMAIN-CONTAINING PROTEIN 6"/>
    <property type="match status" value="1"/>
</dbReference>
<feature type="coiled-coil region" evidence="6">
    <location>
        <begin position="295"/>
        <end position="343"/>
    </location>
</feature>
<dbReference type="Gene3D" id="1.10.10.2590">
    <property type="entry name" value="BEN domain"/>
    <property type="match status" value="1"/>
</dbReference>
<dbReference type="Proteomes" id="UP001234178">
    <property type="component" value="Unassembled WGS sequence"/>
</dbReference>
<feature type="compositionally biased region" description="Basic and acidic residues" evidence="7">
    <location>
        <begin position="120"/>
        <end position="170"/>
    </location>
</feature>
<comment type="subcellular location">
    <subcellularLocation>
        <location evidence="1">Nucleus</location>
    </subcellularLocation>
</comment>
<keyword evidence="2" id="KW-0678">Repressor</keyword>
<evidence type="ECO:0000256" key="7">
    <source>
        <dbReference type="SAM" id="MobiDB-lite"/>
    </source>
</evidence>
<feature type="compositionally biased region" description="Acidic residues" evidence="7">
    <location>
        <begin position="210"/>
        <end position="227"/>
    </location>
</feature>
<evidence type="ECO:0000256" key="2">
    <source>
        <dbReference type="ARBA" id="ARBA00022491"/>
    </source>
</evidence>
<proteinExistence type="predicted"/>
<evidence type="ECO:0000313" key="9">
    <source>
        <dbReference type="Proteomes" id="UP001234178"/>
    </source>
</evidence>
<feature type="compositionally biased region" description="Polar residues" evidence="7">
    <location>
        <begin position="106"/>
        <end position="115"/>
    </location>
</feature>
<reference evidence="8 9" key="1">
    <citation type="journal article" date="2023" name="Nucleic Acids Res.">
        <title>The hologenome of Daphnia magna reveals possible DNA methylation and microbiome-mediated evolution of the host genome.</title>
        <authorList>
            <person name="Chaturvedi A."/>
            <person name="Li X."/>
            <person name="Dhandapani V."/>
            <person name="Marshall H."/>
            <person name="Kissane S."/>
            <person name="Cuenca-Cambronero M."/>
            <person name="Asole G."/>
            <person name="Calvet F."/>
            <person name="Ruiz-Romero M."/>
            <person name="Marangio P."/>
            <person name="Guigo R."/>
            <person name="Rago D."/>
            <person name="Mirbahai L."/>
            <person name="Eastwood N."/>
            <person name="Colbourne J.K."/>
            <person name="Zhou J."/>
            <person name="Mallon E."/>
            <person name="Orsini L."/>
        </authorList>
    </citation>
    <scope>NUCLEOTIDE SEQUENCE [LARGE SCALE GENOMIC DNA]</scope>
    <source>
        <strain evidence="8">LRV0_1</strain>
    </source>
</reference>
<dbReference type="EMBL" id="JAOYFB010000002">
    <property type="protein sequence ID" value="KAK4007279.1"/>
    <property type="molecule type" value="Genomic_DNA"/>
</dbReference>
<keyword evidence="6" id="KW-0175">Coiled coil</keyword>
<feature type="region of interest" description="Disordered" evidence="7">
    <location>
        <begin position="101"/>
        <end position="292"/>
    </location>
</feature>
<keyword evidence="3" id="KW-0805">Transcription regulation</keyword>
<evidence type="ECO:0008006" key="10">
    <source>
        <dbReference type="Google" id="ProtNLM"/>
    </source>
</evidence>
<feature type="compositionally biased region" description="Polar residues" evidence="7">
    <location>
        <begin position="230"/>
        <end position="241"/>
    </location>
</feature>
<gene>
    <name evidence="8" type="ORF">OUZ56_012439</name>
</gene>
<feature type="compositionally biased region" description="Low complexity" evidence="7">
    <location>
        <begin position="267"/>
        <end position="292"/>
    </location>
</feature>
<dbReference type="PANTHER" id="PTHR35346:SF1">
    <property type="entry name" value="BEN DOMAIN-CONTAINING PROTEIN 6"/>
    <property type="match status" value="1"/>
</dbReference>
<sequence>MSPTHNSYKNSSAMLFKLKQTGRLVIGTGGVITSPKLPADNLEIETSTDDLTTSKKTYVATVLGYSSRPSGRKEMEDLKARISEKQPNASTLGVVDQHNSNEDLAKNTSDNNAQNVAYEEENKKKSEEDAKKKALEDQAKRKSEEEAKKRADAEAKKKSEEEALKRKAEQHSTFNQKGPVAKKRLVYPEETISILDEASSQKDMFAVDSSGDESDEDDEENEEEESSMETNMNEAQGQNLNDNEDESVRHNAPSVSVPVPHDRSKSSSRQSQASSSSLVSLQSSSNSVVVNNRTSPSHQQIIAALKARIEQLEQENDYLHHQIDDSEVLTKSLKSEIVELKNKQPENLIDKLQAAISLVDGIRNNETDAAGAVAAASSRRSSKPNNMVYLVQDHFLRINASDLKFAITIGRLSHGNLNAMVNKILESVYTRIYMSEHSLSGLPPRVSNAQKEIYSRLKTPPKQTKPGLPEEDVTAITLFMIKAWESYHGQKIKEKEVRDAIRARLSTKTPCRLSPPEHSTNRRGC</sequence>
<evidence type="ECO:0000256" key="4">
    <source>
        <dbReference type="ARBA" id="ARBA00023163"/>
    </source>
</evidence>
<dbReference type="InterPro" id="IPR037496">
    <property type="entry name" value="BEND6-like"/>
</dbReference>
<name>A0ABQ9Z2Z9_9CRUS</name>
<protein>
    <recommendedName>
        <fullName evidence="10">BEN domain-containing protein</fullName>
    </recommendedName>
</protein>
<keyword evidence="4" id="KW-0804">Transcription</keyword>